<gene>
    <name evidence="2" type="ORF">pkur_cds_404</name>
</gene>
<sequence>MSCNNIAILPRLPADGSVERLSTWLGPDTFKRVCAFDRLLASNHVRRTWSVPCHSDKPYSRPFSLLDQDAALDAVLRLHADRDTGTPDHRCARMVHLVTDSKYPVPAIRFVLPSPDDESNVMVAAEPRSTFGDLYGWLSTPQFNQAVALRSALRAARDLHHSWVPWSARADHDVQVAFPDPRETRDPVRRLVAWVRAYARDQAHTGDGCVLLTVGHSGERPVLCMRRFVIPTETDTGTDLFEHTVRIARDPARADIAALYPHIDPARIDAFETIDIMMPIHHTPHRWAPSSTVPPPTAQRTPGRLSAMDGTSLLMAHNSAAMAAPGVAQRLVLQPEKDSGAFLWYWTEPLAAHTAETDLAVFGDGVAKDHLGQDGADVTDSTADHSHSAIATVPPSSGGVDAPDANTRPDTREDTTGM</sequence>
<proteinExistence type="predicted"/>
<feature type="compositionally biased region" description="Basic and acidic residues" evidence="1">
    <location>
        <begin position="407"/>
        <end position="418"/>
    </location>
</feature>
<feature type="region of interest" description="Disordered" evidence="1">
    <location>
        <begin position="373"/>
        <end position="418"/>
    </location>
</feature>
<evidence type="ECO:0000256" key="1">
    <source>
        <dbReference type="SAM" id="MobiDB-lite"/>
    </source>
</evidence>
<protein>
    <submittedName>
        <fullName evidence="2">Uncharacterized protein</fullName>
    </submittedName>
</protein>
<dbReference type="EMBL" id="ON887157">
    <property type="protein sequence ID" value="WBR14579.1"/>
    <property type="molecule type" value="Genomic_DNA"/>
</dbReference>
<evidence type="ECO:0000313" key="2">
    <source>
        <dbReference type="EMBL" id="WBR14579.1"/>
    </source>
</evidence>
<evidence type="ECO:0000313" key="3">
    <source>
        <dbReference type="Proteomes" id="UP001185135"/>
    </source>
</evidence>
<reference evidence="2" key="1">
    <citation type="submission" date="2022-06" db="EMBL/GenBank/DDBJ databases">
        <authorList>
            <person name="Legendre M."/>
            <person name="Claverie J.-M."/>
            <person name="Alempic J.-M."/>
            <person name="Abergel C."/>
        </authorList>
    </citation>
    <scope>NUCLEOTIDE SEQUENCE</scope>
    <source>
        <strain evidence="2">Kuranda</strain>
    </source>
</reference>
<organism evidence="2 3">
    <name type="scientific">Pandoravirus kuranda</name>
    <dbReference type="NCBI Taxonomy" id="3019033"/>
    <lineage>
        <taxon>Viruses</taxon>
        <taxon>Pandoravirus</taxon>
    </lineage>
</organism>
<dbReference type="Proteomes" id="UP001185135">
    <property type="component" value="Segment"/>
</dbReference>
<name>A0AA95J272_9VIRU</name>
<accession>A0AA95J272</accession>